<dbReference type="EMBL" id="JAUNZN010000009">
    <property type="protein sequence ID" value="KAK4816728.1"/>
    <property type="molecule type" value="Genomic_DNA"/>
</dbReference>
<evidence type="ECO:0000259" key="11">
    <source>
        <dbReference type="PROSITE" id="PS50089"/>
    </source>
</evidence>
<dbReference type="GO" id="GO:0008270">
    <property type="term" value="F:zinc ion binding"/>
    <property type="evidence" value="ECO:0007669"/>
    <property type="project" value="UniProtKB-KW"/>
</dbReference>
<evidence type="ECO:0000256" key="5">
    <source>
        <dbReference type="ARBA" id="ARBA00022771"/>
    </source>
</evidence>
<feature type="region of interest" description="Disordered" evidence="10">
    <location>
        <begin position="78"/>
        <end position="117"/>
    </location>
</feature>
<keyword evidence="13" id="KW-1185">Reference proteome</keyword>
<dbReference type="GO" id="GO:0006513">
    <property type="term" value="P:protein monoubiquitination"/>
    <property type="evidence" value="ECO:0007669"/>
    <property type="project" value="TreeGrafter"/>
</dbReference>
<keyword evidence="8" id="KW-0804">Transcription</keyword>
<evidence type="ECO:0000313" key="13">
    <source>
        <dbReference type="Proteomes" id="UP001333110"/>
    </source>
</evidence>
<evidence type="ECO:0000256" key="8">
    <source>
        <dbReference type="ARBA" id="ARBA00023163"/>
    </source>
</evidence>
<organism evidence="12 13">
    <name type="scientific">Mycteria americana</name>
    <name type="common">Wood stork</name>
    <dbReference type="NCBI Taxonomy" id="33587"/>
    <lineage>
        <taxon>Eukaryota</taxon>
        <taxon>Metazoa</taxon>
        <taxon>Chordata</taxon>
        <taxon>Craniata</taxon>
        <taxon>Vertebrata</taxon>
        <taxon>Euteleostomi</taxon>
        <taxon>Archelosauria</taxon>
        <taxon>Archosauria</taxon>
        <taxon>Dinosauria</taxon>
        <taxon>Saurischia</taxon>
        <taxon>Theropoda</taxon>
        <taxon>Coelurosauria</taxon>
        <taxon>Aves</taxon>
        <taxon>Neognathae</taxon>
        <taxon>Neoaves</taxon>
        <taxon>Aequornithes</taxon>
        <taxon>Ciconiiformes</taxon>
        <taxon>Ciconiidae</taxon>
        <taxon>Mycteria</taxon>
    </lineage>
</organism>
<dbReference type="GO" id="GO:0061630">
    <property type="term" value="F:ubiquitin protein ligase activity"/>
    <property type="evidence" value="ECO:0007669"/>
    <property type="project" value="UniProtKB-EC"/>
</dbReference>
<keyword evidence="5 9" id="KW-0863">Zinc-finger</keyword>
<dbReference type="InterPro" id="IPR013083">
    <property type="entry name" value="Znf_RING/FYVE/PHD"/>
</dbReference>
<feature type="region of interest" description="Disordered" evidence="10">
    <location>
        <begin position="229"/>
        <end position="346"/>
    </location>
</feature>
<protein>
    <recommendedName>
        <fullName evidence="2">RING-type E3 ubiquitin transferase</fullName>
        <ecNumber evidence="2">2.3.2.27</ecNumber>
    </recommendedName>
</protein>
<accession>A0AAN7NT98</accession>
<keyword evidence="4" id="KW-0479">Metal-binding</keyword>
<evidence type="ECO:0000256" key="9">
    <source>
        <dbReference type="PROSITE-ProRule" id="PRU00175"/>
    </source>
</evidence>
<name>A0AAN7NT98_MYCAM</name>
<reference evidence="12 13" key="1">
    <citation type="journal article" date="2023" name="J. Hered.">
        <title>Chromosome-level genome of the wood stork (Mycteria americana) provides insight into avian chromosome evolution.</title>
        <authorList>
            <person name="Flamio R. Jr."/>
            <person name="Ramstad K.M."/>
        </authorList>
    </citation>
    <scope>NUCLEOTIDE SEQUENCE [LARGE SCALE GENOMIC DNA]</scope>
    <source>
        <strain evidence="12">JAX WOST 10</strain>
    </source>
</reference>
<keyword evidence="7" id="KW-0805">Transcription regulation</keyword>
<dbReference type="GO" id="GO:0000209">
    <property type="term" value="P:protein polyubiquitination"/>
    <property type="evidence" value="ECO:0007669"/>
    <property type="project" value="TreeGrafter"/>
</dbReference>
<evidence type="ECO:0000256" key="4">
    <source>
        <dbReference type="ARBA" id="ARBA00022723"/>
    </source>
</evidence>
<comment type="caution">
    <text evidence="12">The sequence shown here is derived from an EMBL/GenBank/DDBJ whole genome shotgun (WGS) entry which is preliminary data.</text>
</comment>
<feature type="compositionally biased region" description="Low complexity" evidence="10">
    <location>
        <begin position="234"/>
        <end position="261"/>
    </location>
</feature>
<gene>
    <name evidence="12" type="ORF">QYF61_022280</name>
</gene>
<evidence type="ECO:0000256" key="1">
    <source>
        <dbReference type="ARBA" id="ARBA00000900"/>
    </source>
</evidence>
<dbReference type="PROSITE" id="PS50089">
    <property type="entry name" value="ZF_RING_2"/>
    <property type="match status" value="1"/>
</dbReference>
<dbReference type="PROSITE" id="PS00518">
    <property type="entry name" value="ZF_RING_1"/>
    <property type="match status" value="1"/>
</dbReference>
<feature type="domain" description="RING-type" evidence="11">
    <location>
        <begin position="9"/>
        <end position="48"/>
    </location>
</feature>
<dbReference type="Pfam" id="PF13639">
    <property type="entry name" value="zf-RING_2"/>
    <property type="match status" value="1"/>
</dbReference>
<dbReference type="PANTHER" id="PTHR46077:SF1">
    <property type="entry name" value="TOP1 BINDING ARGININE_SERINE RICH PROTEIN, E3 UBIQUITIN LIGASE"/>
    <property type="match status" value="1"/>
</dbReference>
<keyword evidence="6" id="KW-0862">Zinc</keyword>
<evidence type="ECO:0000313" key="12">
    <source>
        <dbReference type="EMBL" id="KAK4816728.1"/>
    </source>
</evidence>
<dbReference type="InterPro" id="IPR001841">
    <property type="entry name" value="Znf_RING"/>
</dbReference>
<dbReference type="Proteomes" id="UP001333110">
    <property type="component" value="Unassembled WGS sequence"/>
</dbReference>
<proteinExistence type="predicted"/>
<evidence type="ECO:0000256" key="6">
    <source>
        <dbReference type="ARBA" id="ARBA00022833"/>
    </source>
</evidence>
<evidence type="ECO:0000256" key="10">
    <source>
        <dbReference type="SAM" id="MobiDB-lite"/>
    </source>
</evidence>
<dbReference type="Gene3D" id="3.30.40.10">
    <property type="entry name" value="Zinc/RING finger domain, C3HC4 (zinc finger)"/>
    <property type="match status" value="1"/>
</dbReference>
<dbReference type="SMART" id="SM00184">
    <property type="entry name" value="RING"/>
    <property type="match status" value="1"/>
</dbReference>
<evidence type="ECO:0000256" key="3">
    <source>
        <dbReference type="ARBA" id="ARBA00022679"/>
    </source>
</evidence>
<feature type="compositionally biased region" description="Basic residues" evidence="10">
    <location>
        <begin position="326"/>
        <end position="336"/>
    </location>
</feature>
<sequence length="373" mass="40267">MATETGWSCPICRNAQDDVTYEMPCGHEFCLGCVVRWIGVKPECPLCRTQRAHVRFSMQGEEDYLQRVIRLPKALPDVSSQAGRAPGRLANNRTHRPVASPPSAPQGMLSPEEQGAAGPEAVGGLLPTVWAELFQREEDLLDRVLPWLRQKLEAIYGAQWWQAKSAESSILHALCVYGPNGDVMVQMLQDCLGEHTAALVHGVINIIVCQCSEEAWRLLRCHAARQEDNSPAASSSSSSSSSCQGGTPAPHLASSSSPAGSNVEEQPRTLEATLRRGPGRPPSAPVPAEQEQPQEEPREVAVAGASAQGCSRSPSAPGQGRDGSARARRHPTKRRASTPLDSPQPCKRPCPLAVLASLQFPLTEKKGNKFLFP</sequence>
<dbReference type="PANTHER" id="PTHR46077">
    <property type="entry name" value="E3 UBIQUITIN-PROTEIN LIGASE TOPORS"/>
    <property type="match status" value="1"/>
</dbReference>
<keyword evidence="3" id="KW-0808">Transferase</keyword>
<dbReference type="SUPFAM" id="SSF57850">
    <property type="entry name" value="RING/U-box"/>
    <property type="match status" value="1"/>
</dbReference>
<dbReference type="InterPro" id="IPR017907">
    <property type="entry name" value="Znf_RING_CS"/>
</dbReference>
<dbReference type="AlphaFoldDB" id="A0AAN7NT98"/>
<evidence type="ECO:0000256" key="7">
    <source>
        <dbReference type="ARBA" id="ARBA00023015"/>
    </source>
</evidence>
<comment type="catalytic activity">
    <reaction evidence="1">
        <text>S-ubiquitinyl-[E2 ubiquitin-conjugating enzyme]-L-cysteine + [acceptor protein]-L-lysine = [E2 ubiquitin-conjugating enzyme]-L-cysteine + N(6)-ubiquitinyl-[acceptor protein]-L-lysine.</text>
        <dbReference type="EC" id="2.3.2.27"/>
    </reaction>
</comment>
<evidence type="ECO:0000256" key="2">
    <source>
        <dbReference type="ARBA" id="ARBA00012483"/>
    </source>
</evidence>
<dbReference type="EC" id="2.3.2.27" evidence="2"/>